<evidence type="ECO:0000256" key="2">
    <source>
        <dbReference type="ARBA" id="ARBA00022654"/>
    </source>
</evidence>
<evidence type="ECO:0000313" key="9">
    <source>
        <dbReference type="EMBL" id="SUA70269.1"/>
    </source>
</evidence>
<evidence type="ECO:0000256" key="7">
    <source>
        <dbReference type="ARBA" id="ARBA00023136"/>
    </source>
</evidence>
<keyword evidence="1" id="KW-1003">Cell membrane</keyword>
<reference evidence="9 10" key="1">
    <citation type="submission" date="2018-06" db="EMBL/GenBank/DDBJ databases">
        <authorList>
            <consortium name="Pathogen Informatics"/>
            <person name="Doyle S."/>
        </authorList>
    </citation>
    <scope>NUCLEOTIDE SEQUENCE [LARGE SCALE GENOMIC DNA]</scope>
    <source>
        <strain evidence="9 10">NCTC10343</strain>
    </source>
</reference>
<protein>
    <submittedName>
        <fullName evidence="9">Accessory protein regulator B</fullName>
    </submittedName>
</protein>
<keyword evidence="2" id="KW-0673">Quorum sensing</keyword>
<dbReference type="GO" id="GO:0008233">
    <property type="term" value="F:peptidase activity"/>
    <property type="evidence" value="ECO:0007669"/>
    <property type="project" value="UniProtKB-KW"/>
</dbReference>
<evidence type="ECO:0000256" key="4">
    <source>
        <dbReference type="ARBA" id="ARBA00022692"/>
    </source>
</evidence>
<feature type="transmembrane region" description="Helical" evidence="8">
    <location>
        <begin position="144"/>
        <end position="170"/>
    </location>
</feature>
<dbReference type="SMART" id="SM00793">
    <property type="entry name" value="AgrB"/>
    <property type="match status" value="1"/>
</dbReference>
<evidence type="ECO:0000313" key="10">
    <source>
        <dbReference type="Proteomes" id="UP000254400"/>
    </source>
</evidence>
<dbReference type="Proteomes" id="UP000254400">
    <property type="component" value="Unassembled WGS sequence"/>
</dbReference>
<accession>A0A378Y1P3</accession>
<evidence type="ECO:0000256" key="5">
    <source>
        <dbReference type="ARBA" id="ARBA00022801"/>
    </source>
</evidence>
<dbReference type="GO" id="GO:0009372">
    <property type="term" value="P:quorum sensing"/>
    <property type="evidence" value="ECO:0007669"/>
    <property type="project" value="UniProtKB-KW"/>
</dbReference>
<keyword evidence="7 8" id="KW-0472">Membrane</keyword>
<keyword evidence="6 8" id="KW-1133">Transmembrane helix</keyword>
<feature type="transmembrane region" description="Helical" evidence="8">
    <location>
        <begin position="85"/>
        <end position="102"/>
    </location>
</feature>
<sequence>MNMINQLADKWSIAAKRKYPDELPSQQIVRYTIKFIISNTIPIFIVLIASMLLGITKEAILALIGFSSVRMFSGGFHFKSAEMCIVFSSLVIILIALCGNYFDNYSFAMYLASIILVMLYAPSKIEQQTRVKPKNFKWFKIISLILVTLIYTINIPVLNLAALVQSLLLIRLRGGEKV</sequence>
<dbReference type="EMBL" id="UGSC01000001">
    <property type="protein sequence ID" value="SUA70269.1"/>
    <property type="molecule type" value="Genomic_DNA"/>
</dbReference>
<evidence type="ECO:0000256" key="1">
    <source>
        <dbReference type="ARBA" id="ARBA00022475"/>
    </source>
</evidence>
<dbReference type="GO" id="GO:0016020">
    <property type="term" value="C:membrane"/>
    <property type="evidence" value="ECO:0007669"/>
    <property type="project" value="InterPro"/>
</dbReference>
<dbReference type="Pfam" id="PF04647">
    <property type="entry name" value="AgrB"/>
    <property type="match status" value="1"/>
</dbReference>
<feature type="transmembrane region" description="Helical" evidence="8">
    <location>
        <begin position="108"/>
        <end position="123"/>
    </location>
</feature>
<dbReference type="GO" id="GO:0006508">
    <property type="term" value="P:proteolysis"/>
    <property type="evidence" value="ECO:0007669"/>
    <property type="project" value="UniProtKB-KW"/>
</dbReference>
<name>A0A378Y1P3_PAEPO</name>
<dbReference type="AlphaFoldDB" id="A0A378Y1P3"/>
<keyword evidence="3" id="KW-0645">Protease</keyword>
<keyword evidence="4 8" id="KW-0812">Transmembrane</keyword>
<evidence type="ECO:0000256" key="6">
    <source>
        <dbReference type="ARBA" id="ARBA00022989"/>
    </source>
</evidence>
<evidence type="ECO:0000256" key="8">
    <source>
        <dbReference type="SAM" id="Phobius"/>
    </source>
</evidence>
<organism evidence="9 10">
    <name type="scientific">Paenibacillus polymyxa</name>
    <name type="common">Bacillus polymyxa</name>
    <dbReference type="NCBI Taxonomy" id="1406"/>
    <lineage>
        <taxon>Bacteria</taxon>
        <taxon>Bacillati</taxon>
        <taxon>Bacillota</taxon>
        <taxon>Bacilli</taxon>
        <taxon>Bacillales</taxon>
        <taxon>Paenibacillaceae</taxon>
        <taxon>Paenibacillus</taxon>
    </lineage>
</organism>
<keyword evidence="5" id="KW-0378">Hydrolase</keyword>
<evidence type="ECO:0000256" key="3">
    <source>
        <dbReference type="ARBA" id="ARBA00022670"/>
    </source>
</evidence>
<dbReference type="InterPro" id="IPR006741">
    <property type="entry name" value="AgrB"/>
</dbReference>
<gene>
    <name evidence="9" type="ORF">NCTC10343_03140</name>
</gene>
<feature type="transmembrane region" description="Helical" evidence="8">
    <location>
        <begin position="35"/>
        <end position="53"/>
    </location>
</feature>
<proteinExistence type="predicted"/>